<evidence type="ECO:0000256" key="9">
    <source>
        <dbReference type="ARBA" id="ARBA00023172"/>
    </source>
</evidence>
<evidence type="ECO:0000256" key="6">
    <source>
        <dbReference type="ARBA" id="ARBA00022829"/>
    </source>
</evidence>
<feature type="active site" evidence="11">
    <location>
        <position position="160"/>
    </location>
</feature>
<comment type="function">
    <text evidence="11">Site-specific tyrosine recombinase, which acts by catalyzing the cutting and rejoining of the recombining DNA molecules. The XerC-XerD complex is essential to convert dimers of the bacterial chromosome into monomers to permit their segregation at cell division. It also contributes to the segregational stability of plasmids.</text>
</comment>
<feature type="domain" description="Core-binding (CB)" evidence="13">
    <location>
        <begin position="11"/>
        <end position="99"/>
    </location>
</feature>
<comment type="subcellular location">
    <subcellularLocation>
        <location evidence="1 11">Cytoplasm</location>
    </subcellularLocation>
</comment>
<dbReference type="CDD" id="cd00798">
    <property type="entry name" value="INT_XerDC_C"/>
    <property type="match status" value="1"/>
</dbReference>
<dbReference type="Proteomes" id="UP000045545">
    <property type="component" value="Unassembled WGS sequence"/>
</dbReference>
<dbReference type="PANTHER" id="PTHR30349">
    <property type="entry name" value="PHAGE INTEGRASE-RELATED"/>
    <property type="match status" value="1"/>
</dbReference>
<keyword evidence="10 11" id="KW-0131">Cell cycle</keyword>
<accession>A0A0E4C8I3</accession>
<dbReference type="GO" id="GO:0051301">
    <property type="term" value="P:cell division"/>
    <property type="evidence" value="ECO:0007669"/>
    <property type="project" value="UniProtKB-KW"/>
</dbReference>
<feature type="active site" evidence="11">
    <location>
        <position position="184"/>
    </location>
</feature>
<feature type="active site" evidence="11">
    <location>
        <position position="281"/>
    </location>
</feature>
<dbReference type="GO" id="GO:0006313">
    <property type="term" value="P:DNA transposition"/>
    <property type="evidence" value="ECO:0007669"/>
    <property type="project" value="UniProtKB-UniRule"/>
</dbReference>
<keyword evidence="7 11" id="KW-0229">DNA integration</keyword>
<dbReference type="Gene3D" id="1.10.150.130">
    <property type="match status" value="1"/>
</dbReference>
<dbReference type="InterPro" id="IPR011932">
    <property type="entry name" value="Recomb_XerD"/>
</dbReference>
<comment type="similarity">
    <text evidence="2 11">Belongs to the 'phage' integrase family. XerD subfamily.</text>
</comment>
<name>A0A0E4C8I3_9FIRM</name>
<feature type="domain" description="Tyr recombinase" evidence="12">
    <location>
        <begin position="120"/>
        <end position="303"/>
    </location>
</feature>
<dbReference type="HAMAP" id="MF_01808">
    <property type="entry name" value="Recomb_XerC_XerD"/>
    <property type="match status" value="1"/>
</dbReference>
<dbReference type="Pfam" id="PF02899">
    <property type="entry name" value="Phage_int_SAM_1"/>
    <property type="match status" value="1"/>
</dbReference>
<dbReference type="InterPro" id="IPR044068">
    <property type="entry name" value="CB"/>
</dbReference>
<dbReference type="PROSITE" id="PS51898">
    <property type="entry name" value="TYR_RECOMBINASE"/>
    <property type="match status" value="1"/>
</dbReference>
<evidence type="ECO:0000256" key="4">
    <source>
        <dbReference type="ARBA" id="ARBA00022490"/>
    </source>
</evidence>
<evidence type="ECO:0000256" key="11">
    <source>
        <dbReference type="HAMAP-Rule" id="MF_01807"/>
    </source>
</evidence>
<gene>
    <name evidence="11" type="primary">xerD</name>
    <name evidence="14" type="ORF">1351</name>
</gene>
<keyword evidence="15" id="KW-1185">Reference proteome</keyword>
<dbReference type="NCBIfam" id="NF040815">
    <property type="entry name" value="recomb_XerA_Arch"/>
    <property type="match status" value="1"/>
</dbReference>
<dbReference type="Pfam" id="PF00589">
    <property type="entry name" value="Phage_integrase"/>
    <property type="match status" value="1"/>
</dbReference>
<dbReference type="InterPro" id="IPR011010">
    <property type="entry name" value="DNA_brk_join_enz"/>
</dbReference>
<evidence type="ECO:0000256" key="10">
    <source>
        <dbReference type="ARBA" id="ARBA00023306"/>
    </source>
</evidence>
<dbReference type="RefSeq" id="WP_242847501.1">
    <property type="nucleotide sequence ID" value="NZ_CGIH01000026.1"/>
</dbReference>
<sequence length="309" mass="35762">MSKNLKKMQEIAVDKYILAFIDYLNFEKGLTGNTQAAYKRDLRKFYAYLAQKNPDVGRWEDVNKNDIIGFLAWEMDEGAAYTTVARSLSSIKSFYKFMVMEDYVQINPTLDLETPKIKRKLPQVLSIEEVDKLMEQCNVLLPLGLRDRAMLELMYGTGLRVSELLALQIDDINFTAGFLRCLGKGRKERIIPVNNTSIIWVERYLARARSQLVKSQYERTLFLNAHGRPMSRQGFFKLLDRYGEKSGIKKEITPHTLRHSFATHLLENGADLRAVQEMLGHADISTTQIYTHLTKTRLREVYQQCHPRA</sequence>
<dbReference type="HAMAP" id="MF_01807">
    <property type="entry name" value="Recomb_XerD"/>
    <property type="match status" value="1"/>
</dbReference>
<evidence type="ECO:0000313" key="14">
    <source>
        <dbReference type="EMBL" id="CFX50880.1"/>
    </source>
</evidence>
<keyword evidence="4 11" id="KW-0963">Cytoplasm</keyword>
<keyword evidence="5 11" id="KW-0132">Cell division</keyword>
<dbReference type="Gene3D" id="1.10.443.10">
    <property type="entry name" value="Intergrase catalytic core"/>
    <property type="match status" value="1"/>
</dbReference>
<evidence type="ECO:0000256" key="7">
    <source>
        <dbReference type="ARBA" id="ARBA00022908"/>
    </source>
</evidence>
<dbReference type="InterPro" id="IPR004107">
    <property type="entry name" value="Integrase_SAM-like_N"/>
</dbReference>
<evidence type="ECO:0000259" key="13">
    <source>
        <dbReference type="PROSITE" id="PS51900"/>
    </source>
</evidence>
<dbReference type="PANTHER" id="PTHR30349:SF81">
    <property type="entry name" value="TYROSINE RECOMBINASE XERC"/>
    <property type="match status" value="1"/>
</dbReference>
<keyword evidence="9 11" id="KW-0233">DNA recombination</keyword>
<dbReference type="NCBIfam" id="TIGR02225">
    <property type="entry name" value="recomb_XerD"/>
    <property type="match status" value="1"/>
</dbReference>
<keyword evidence="8 11" id="KW-0238">DNA-binding</keyword>
<dbReference type="GO" id="GO:0009037">
    <property type="term" value="F:tyrosine-based site-specific recombinase activity"/>
    <property type="evidence" value="ECO:0007669"/>
    <property type="project" value="UniProtKB-UniRule"/>
</dbReference>
<feature type="active site" description="O-(3'-phospho-DNA)-tyrosine intermediate" evidence="11">
    <location>
        <position position="290"/>
    </location>
</feature>
<dbReference type="EMBL" id="CGIH01000026">
    <property type="protein sequence ID" value="CFX50880.1"/>
    <property type="molecule type" value="Genomic_DNA"/>
</dbReference>
<dbReference type="InterPro" id="IPR002104">
    <property type="entry name" value="Integrase_catalytic"/>
</dbReference>
<dbReference type="STRING" id="690567.1351"/>
<evidence type="ECO:0000256" key="5">
    <source>
        <dbReference type="ARBA" id="ARBA00022618"/>
    </source>
</evidence>
<dbReference type="GO" id="GO:0005737">
    <property type="term" value="C:cytoplasm"/>
    <property type="evidence" value="ECO:0007669"/>
    <property type="project" value="UniProtKB-SubCell"/>
</dbReference>
<dbReference type="InterPro" id="IPR013762">
    <property type="entry name" value="Integrase-like_cat_sf"/>
</dbReference>
<evidence type="ECO:0000259" key="12">
    <source>
        <dbReference type="PROSITE" id="PS51898"/>
    </source>
</evidence>
<proteinExistence type="inferred from homology"/>
<comment type="subunit">
    <text evidence="11">Forms a cyclic heterotetrameric complex composed of two molecules of XerC and two molecules of XerD.</text>
</comment>
<dbReference type="InterPro" id="IPR010998">
    <property type="entry name" value="Integrase_recombinase_N"/>
</dbReference>
<evidence type="ECO:0000313" key="15">
    <source>
        <dbReference type="Proteomes" id="UP000045545"/>
    </source>
</evidence>
<dbReference type="InterPro" id="IPR023009">
    <property type="entry name" value="Tyrosine_recombinase_XerC/XerD"/>
</dbReference>
<organism evidence="14 15">
    <name type="scientific">Syntrophomonas zehnderi OL-4</name>
    <dbReference type="NCBI Taxonomy" id="690567"/>
    <lineage>
        <taxon>Bacteria</taxon>
        <taxon>Bacillati</taxon>
        <taxon>Bacillota</taxon>
        <taxon>Clostridia</taxon>
        <taxon>Eubacteriales</taxon>
        <taxon>Syntrophomonadaceae</taxon>
        <taxon>Syntrophomonas</taxon>
    </lineage>
</organism>
<evidence type="ECO:0000256" key="3">
    <source>
        <dbReference type="ARBA" id="ARBA00015810"/>
    </source>
</evidence>
<protein>
    <recommendedName>
        <fullName evidence="3 11">Tyrosine recombinase XerD</fullName>
    </recommendedName>
</protein>
<dbReference type="GO" id="GO:0003677">
    <property type="term" value="F:DNA binding"/>
    <property type="evidence" value="ECO:0007669"/>
    <property type="project" value="UniProtKB-UniRule"/>
</dbReference>
<feature type="active site" evidence="11">
    <location>
        <position position="255"/>
    </location>
</feature>
<dbReference type="GO" id="GO:0007059">
    <property type="term" value="P:chromosome segregation"/>
    <property type="evidence" value="ECO:0007669"/>
    <property type="project" value="UniProtKB-UniRule"/>
</dbReference>
<evidence type="ECO:0000256" key="8">
    <source>
        <dbReference type="ARBA" id="ARBA00023125"/>
    </source>
</evidence>
<dbReference type="AlphaFoldDB" id="A0A0E4C8I3"/>
<evidence type="ECO:0000256" key="1">
    <source>
        <dbReference type="ARBA" id="ARBA00004496"/>
    </source>
</evidence>
<keyword evidence="6 11" id="KW-0159">Chromosome partition</keyword>
<dbReference type="SUPFAM" id="SSF56349">
    <property type="entry name" value="DNA breaking-rejoining enzymes"/>
    <property type="match status" value="1"/>
</dbReference>
<evidence type="ECO:0000256" key="2">
    <source>
        <dbReference type="ARBA" id="ARBA00010450"/>
    </source>
</evidence>
<reference evidence="14 15" key="1">
    <citation type="submission" date="2015-03" db="EMBL/GenBank/DDBJ databases">
        <authorList>
            <person name="Murphy D."/>
        </authorList>
    </citation>
    <scope>NUCLEOTIDE SEQUENCE [LARGE SCALE GENOMIC DNA]</scope>
    <source>
        <strain evidence="14 15">OL-4</strain>
    </source>
</reference>
<dbReference type="PROSITE" id="PS51900">
    <property type="entry name" value="CB"/>
    <property type="match status" value="1"/>
</dbReference>
<dbReference type="InterPro" id="IPR050090">
    <property type="entry name" value="Tyrosine_recombinase_XerCD"/>
</dbReference>
<dbReference type="NCBIfam" id="NF001399">
    <property type="entry name" value="PRK00283.1"/>
    <property type="match status" value="1"/>
</dbReference>
<feature type="active site" evidence="11">
    <location>
        <position position="258"/>
    </location>
</feature>